<evidence type="ECO:0000256" key="3">
    <source>
        <dbReference type="ARBA" id="ARBA00022640"/>
    </source>
</evidence>
<evidence type="ECO:0000313" key="4">
    <source>
        <dbReference type="EMBL" id="WMP11801.1"/>
    </source>
</evidence>
<name>A0AA51NEA3_9FLOR</name>
<dbReference type="InterPro" id="IPR007378">
    <property type="entry name" value="Tic22-like"/>
</dbReference>
<sequence>MILFDLSLFDFLLHGYDKNDALLKTNLGIEGQENSSNLFCSKLRFNKLNPIFISSSKLSMNQLGKESVDSKRTYGLINRNLWQKLINKYWQETIFISLSNSMLDNYTSRLKNSGFSIYGGNDYKNFLKAFSRDLLRRNIKIDTNYHGNNFSKVMSSNQMYVKYKWLKFFYPNLSFFKQSTSKVINNISINEDSKSFPLFVLVNNKNQIVLAESTECLQNSHMLLKVRNIFSNNNVSNKKLYTGLFFTNVDDAKEYLDCVHNKYSKSTRNLTVKLVPTTINLYYQLLQQSNLDIEFRLIPDLKEISELLYKYRKNRNLLFDSNQYYGFNYFQGQPLYLLKPYNLEVDSNMNHSKHLYAFSKDNKVKYETIFLNYETALSAWKKYRSKLKNCNLPVKPQLYVLNLETFLTKSNYINKSNKFIFIPSVKTYHFAKKYIISNSDDNKSLTKALRHYSFNLKSLFYRVFWSLTTRQPIVW</sequence>
<keyword evidence="3 4" id="KW-0934">Plastid</keyword>
<evidence type="ECO:0000256" key="1">
    <source>
        <dbReference type="ARBA" id="ARBA00004229"/>
    </source>
</evidence>
<dbReference type="GO" id="GO:0015031">
    <property type="term" value="P:protein transport"/>
    <property type="evidence" value="ECO:0007669"/>
    <property type="project" value="InterPro"/>
</dbReference>
<dbReference type="Gene3D" id="3.40.1350.100">
    <property type="match status" value="1"/>
</dbReference>
<dbReference type="GO" id="GO:0009507">
    <property type="term" value="C:chloroplast"/>
    <property type="evidence" value="ECO:0007669"/>
    <property type="project" value="UniProtKB-SubCell"/>
</dbReference>
<comment type="subcellular location">
    <subcellularLocation>
        <location evidence="1">Plastid</location>
        <location evidence="1">Chloroplast</location>
    </subcellularLocation>
</comment>
<keyword evidence="2 4" id="KW-0150">Chloroplast</keyword>
<gene>
    <name evidence="4" type="primary">ycf80</name>
</gene>
<dbReference type="EMBL" id="OQ908868">
    <property type="protein sequence ID" value="WMP11801.1"/>
    <property type="molecule type" value="Genomic_DNA"/>
</dbReference>
<dbReference type="PANTHER" id="PTHR33926:SF4">
    <property type="entry name" value="PROTEIN TIC 22, CHLOROPLASTIC"/>
    <property type="match status" value="1"/>
</dbReference>
<proteinExistence type="predicted"/>
<dbReference type="PANTHER" id="PTHR33926">
    <property type="entry name" value="PROTEIN TIC 22, CHLOROPLASTIC"/>
    <property type="match status" value="1"/>
</dbReference>
<reference evidence="4" key="1">
    <citation type="journal article" date="2023" name="J. Phycol.">
        <title>Gene-rich plastid genomes of two parasitic red algal species, Laurencia australis and L. verruciformis (Rhodomelaceae, Ceramiales), and a taxonomic revision of Janczewskia.</title>
        <authorList>
            <person name="Preuss M."/>
            <person name="Diaz-Tapia P."/>
            <person name="Verbruggen H."/>
            <person name="Zuccarello G.C."/>
        </authorList>
    </citation>
    <scope>NUCLEOTIDE SEQUENCE</scope>
    <source>
        <strain evidence="4">B1P</strain>
        <strain evidence="5">B2P</strain>
    </source>
</reference>
<evidence type="ECO:0000256" key="2">
    <source>
        <dbReference type="ARBA" id="ARBA00022528"/>
    </source>
</evidence>
<accession>A0AA51NEA3</accession>
<organism evidence="4">
    <name type="scientific">Laurencia australis</name>
    <dbReference type="NCBI Taxonomy" id="3073067"/>
    <lineage>
        <taxon>Eukaryota</taxon>
        <taxon>Rhodophyta</taxon>
        <taxon>Florideophyceae</taxon>
        <taxon>Rhodymeniophycidae</taxon>
        <taxon>Ceramiales</taxon>
        <taxon>Rhodomelaceae</taxon>
        <taxon>Laurencieae</taxon>
        <taxon>Laurencia</taxon>
    </lineage>
</organism>
<protein>
    <submittedName>
        <fullName evidence="4">Ycf80</fullName>
    </submittedName>
</protein>
<dbReference type="EMBL" id="OQ908869">
    <property type="protein sequence ID" value="WMP12012.1"/>
    <property type="molecule type" value="Genomic_DNA"/>
</dbReference>
<evidence type="ECO:0000313" key="5">
    <source>
        <dbReference type="EMBL" id="WMP12012.1"/>
    </source>
</evidence>
<dbReference type="AlphaFoldDB" id="A0AA51NEA3"/>
<geneLocation type="chloroplast" evidence="4"/>